<evidence type="ECO:0000313" key="3">
    <source>
        <dbReference type="Proteomes" id="UP001283361"/>
    </source>
</evidence>
<keyword evidence="1" id="KW-0732">Signal</keyword>
<gene>
    <name evidence="2" type="ORF">RRG08_016565</name>
</gene>
<reference evidence="2" key="1">
    <citation type="journal article" date="2023" name="G3 (Bethesda)">
        <title>A reference genome for the long-term kleptoplast-retaining sea slug Elysia crispata morphotype clarki.</title>
        <authorList>
            <person name="Eastman K.E."/>
            <person name="Pendleton A.L."/>
            <person name="Shaikh M.A."/>
            <person name="Suttiyut T."/>
            <person name="Ogas R."/>
            <person name="Tomko P."/>
            <person name="Gavelis G."/>
            <person name="Widhalm J.R."/>
            <person name="Wisecaver J.H."/>
        </authorList>
    </citation>
    <scope>NUCLEOTIDE SEQUENCE</scope>
    <source>
        <strain evidence="2">ECLA1</strain>
    </source>
</reference>
<dbReference type="AlphaFoldDB" id="A0AAE1ASB1"/>
<keyword evidence="3" id="KW-1185">Reference proteome</keyword>
<comment type="caution">
    <text evidence="2">The sequence shown here is derived from an EMBL/GenBank/DDBJ whole genome shotgun (WGS) entry which is preliminary data.</text>
</comment>
<feature type="signal peptide" evidence="1">
    <location>
        <begin position="1"/>
        <end position="18"/>
    </location>
</feature>
<feature type="chain" id="PRO_5042036174" evidence="1">
    <location>
        <begin position="19"/>
        <end position="588"/>
    </location>
</feature>
<dbReference type="Proteomes" id="UP001283361">
    <property type="component" value="Unassembled WGS sequence"/>
</dbReference>
<organism evidence="2 3">
    <name type="scientific">Elysia crispata</name>
    <name type="common">lettuce slug</name>
    <dbReference type="NCBI Taxonomy" id="231223"/>
    <lineage>
        <taxon>Eukaryota</taxon>
        <taxon>Metazoa</taxon>
        <taxon>Spiralia</taxon>
        <taxon>Lophotrochozoa</taxon>
        <taxon>Mollusca</taxon>
        <taxon>Gastropoda</taxon>
        <taxon>Heterobranchia</taxon>
        <taxon>Euthyneura</taxon>
        <taxon>Panpulmonata</taxon>
        <taxon>Sacoglossa</taxon>
        <taxon>Placobranchoidea</taxon>
        <taxon>Plakobranchidae</taxon>
        <taxon>Elysia</taxon>
    </lineage>
</organism>
<evidence type="ECO:0000256" key="1">
    <source>
        <dbReference type="SAM" id="SignalP"/>
    </source>
</evidence>
<proteinExistence type="predicted"/>
<dbReference type="EMBL" id="JAWDGP010001282">
    <property type="protein sequence ID" value="KAK3793057.1"/>
    <property type="molecule type" value="Genomic_DNA"/>
</dbReference>
<accession>A0AAE1ASB1</accession>
<name>A0AAE1ASB1_9GAST</name>
<sequence length="588" mass="67689">MKSLCIITLMTLILRTETYILRGRRDYTIGDTMEVTFVYDKDHTTIDHSLELDRGMENLLTCSILGIRFDYREGAMFVQTIHIPTDFFDCIPQQNSYLCTDSFTLTISEFVWNDTFTLQLKMKLSDKVEYFLIGKSIYIYGNGIIQGRATHVINDENIPSVSREKYIEIKFSDIESKYRYKMELYRIDYFAADLCPSNSQGGKIDLEKFISLQAMSKCIFDMKTGTLGIQGNVMPFGFIKVIMIIENDYEHHIMQRFFKVTGEGIDFQKTRFHAITSPYADEFSWPPGRDLVIQTYKSYFPYTHQSFGQDKIYPPYISQSLNCKGDSALCQHLEETGGPNRYINGSVSRRQASHAPVTLQLVFIWRFSYFDSTQVYKNEIPKTIVFKTGSFQVDIMCLRNCLVRYNPRVPGIMAAKCLDCHDAAPEELIYNWEVLGTVAHAEGFHSRYLSIYNFVDNLDFKIKVKVVNNVFVGEGFAQKSFSIGLQDRFTWLKKSLKASDNASLFDTFDFATTIDPPIIIEDEAPVAIFFRFDSEEAHERLEVCTYSSPYKYLALRIERGIPEARAGVQTAGGNTYIRFVRLPVSLYA</sequence>
<evidence type="ECO:0000313" key="2">
    <source>
        <dbReference type="EMBL" id="KAK3793057.1"/>
    </source>
</evidence>
<protein>
    <submittedName>
        <fullName evidence="2">Uncharacterized protein</fullName>
    </submittedName>
</protein>